<name>A0A9P6YCS8_9FUNG</name>
<evidence type="ECO:0000259" key="1">
    <source>
        <dbReference type="Pfam" id="PF13966"/>
    </source>
</evidence>
<comment type="caution">
    <text evidence="2">The sequence shown here is derived from an EMBL/GenBank/DDBJ whole genome shotgun (WGS) entry which is preliminary data.</text>
</comment>
<dbReference type="Pfam" id="PF13966">
    <property type="entry name" value="zf-RVT"/>
    <property type="match status" value="1"/>
</dbReference>
<accession>A0A9P6YCS8</accession>
<dbReference type="Proteomes" id="UP000740926">
    <property type="component" value="Unassembled WGS sequence"/>
</dbReference>
<reference evidence="2 3" key="1">
    <citation type="journal article" date="2020" name="Microb. Genom.">
        <title>Genetic diversity of clinical and environmental Mucorales isolates obtained from an investigation of mucormycosis cases among solid organ transplant recipients.</title>
        <authorList>
            <person name="Nguyen M.H."/>
            <person name="Kaul D."/>
            <person name="Muto C."/>
            <person name="Cheng S.J."/>
            <person name="Richter R.A."/>
            <person name="Bruno V.M."/>
            <person name="Liu G."/>
            <person name="Beyhan S."/>
            <person name="Sundermann A.J."/>
            <person name="Mounaud S."/>
            <person name="Pasculle A.W."/>
            <person name="Nierman W.C."/>
            <person name="Driscoll E."/>
            <person name="Cumbie R."/>
            <person name="Clancy C.J."/>
            <person name="Dupont C.L."/>
        </authorList>
    </citation>
    <scope>NUCLEOTIDE SEQUENCE [LARGE SCALE GENOMIC DNA]</scope>
    <source>
        <strain evidence="2 3">GL24</strain>
    </source>
</reference>
<dbReference type="InterPro" id="IPR026960">
    <property type="entry name" value="RVT-Znf"/>
</dbReference>
<dbReference type="AlphaFoldDB" id="A0A9P6YCS8"/>
<evidence type="ECO:0000313" key="2">
    <source>
        <dbReference type="EMBL" id="KAG1545055.1"/>
    </source>
</evidence>
<feature type="domain" description="Reverse transcriptase zinc-binding" evidence="1">
    <location>
        <begin position="26"/>
        <end position="98"/>
    </location>
</feature>
<proteinExistence type="predicted"/>
<evidence type="ECO:0000313" key="3">
    <source>
        <dbReference type="Proteomes" id="UP000740926"/>
    </source>
</evidence>
<gene>
    <name evidence="2" type="ORF">G6F50_013794</name>
</gene>
<keyword evidence="3" id="KW-1185">Reference proteome</keyword>
<dbReference type="EMBL" id="JAANIU010005855">
    <property type="protein sequence ID" value="KAG1545055.1"/>
    <property type="molecule type" value="Genomic_DNA"/>
</dbReference>
<organism evidence="2 3">
    <name type="scientific">Rhizopus delemar</name>
    <dbReference type="NCBI Taxonomy" id="936053"/>
    <lineage>
        <taxon>Eukaryota</taxon>
        <taxon>Fungi</taxon>
        <taxon>Fungi incertae sedis</taxon>
        <taxon>Mucoromycota</taxon>
        <taxon>Mucoromycotina</taxon>
        <taxon>Mucoromycetes</taxon>
        <taxon>Mucorales</taxon>
        <taxon>Mucorineae</taxon>
        <taxon>Rhizopodaceae</taxon>
        <taxon>Rhizopus</taxon>
    </lineage>
</organism>
<protein>
    <recommendedName>
        <fullName evidence="1">Reverse transcriptase zinc-binding domain-containing protein</fullName>
    </recommendedName>
</protein>
<sequence length="185" mass="21698">MPKYFRKKRLDTLAHSISSPTNSLRPVSFWKRFWSMDVPLAIRNPWYRLLHHKLPSAAVIHKMIPDLCGSSCRLCAPVDVMEDPDHFLFLCPKKLTIWRLIWCQFFGVVDVELSAIRQAFYNLTFPRQKLRFIQNDTIVGCTFLGIWKAHWRFIFDDVPFDPTIVHNQILLTIASMRSNALHSLV</sequence>